<organism evidence="1 2">
    <name type="scientific">Taxus chinensis</name>
    <name type="common">Chinese yew</name>
    <name type="synonym">Taxus wallichiana var. chinensis</name>
    <dbReference type="NCBI Taxonomy" id="29808"/>
    <lineage>
        <taxon>Eukaryota</taxon>
        <taxon>Viridiplantae</taxon>
        <taxon>Streptophyta</taxon>
        <taxon>Embryophyta</taxon>
        <taxon>Tracheophyta</taxon>
        <taxon>Spermatophyta</taxon>
        <taxon>Pinopsida</taxon>
        <taxon>Pinidae</taxon>
        <taxon>Conifers II</taxon>
        <taxon>Cupressales</taxon>
        <taxon>Taxaceae</taxon>
        <taxon>Taxus</taxon>
    </lineage>
</organism>
<keyword evidence="2" id="KW-1185">Reference proteome</keyword>
<reference evidence="1 2" key="1">
    <citation type="journal article" date="2021" name="Nat. Plants">
        <title>The Taxus genome provides insights into paclitaxel biosynthesis.</title>
        <authorList>
            <person name="Xiong X."/>
            <person name="Gou J."/>
            <person name="Liao Q."/>
            <person name="Li Y."/>
            <person name="Zhou Q."/>
            <person name="Bi G."/>
            <person name="Li C."/>
            <person name="Du R."/>
            <person name="Wang X."/>
            <person name="Sun T."/>
            <person name="Guo L."/>
            <person name="Liang H."/>
            <person name="Lu P."/>
            <person name="Wu Y."/>
            <person name="Zhang Z."/>
            <person name="Ro D.K."/>
            <person name="Shang Y."/>
            <person name="Huang S."/>
            <person name="Yan J."/>
        </authorList>
    </citation>
    <scope>NUCLEOTIDE SEQUENCE [LARGE SCALE GENOMIC DNA]</scope>
    <source>
        <strain evidence="1">Ta-2019</strain>
    </source>
</reference>
<sequence>RNTFQFPGVRGEWTITLEDVYHILGVPIIGRRLSFDTVVSRAQVTQWATYMGD</sequence>
<protein>
    <submittedName>
        <fullName evidence="1">Uncharacterized protein</fullName>
    </submittedName>
</protein>
<dbReference type="AlphaFoldDB" id="A0AA38GIR9"/>
<dbReference type="Proteomes" id="UP000824469">
    <property type="component" value="Unassembled WGS sequence"/>
</dbReference>
<dbReference type="EMBL" id="JAHRHJ020000002">
    <property type="protein sequence ID" value="KAH9324042.1"/>
    <property type="molecule type" value="Genomic_DNA"/>
</dbReference>
<gene>
    <name evidence="1" type="ORF">KI387_004220</name>
</gene>
<accession>A0AA38GIR9</accession>
<name>A0AA38GIR9_TAXCH</name>
<feature type="non-terminal residue" evidence="1">
    <location>
        <position position="1"/>
    </location>
</feature>
<feature type="non-terminal residue" evidence="1">
    <location>
        <position position="53"/>
    </location>
</feature>
<evidence type="ECO:0000313" key="1">
    <source>
        <dbReference type="EMBL" id="KAH9324042.1"/>
    </source>
</evidence>
<comment type="caution">
    <text evidence="1">The sequence shown here is derived from an EMBL/GenBank/DDBJ whole genome shotgun (WGS) entry which is preliminary data.</text>
</comment>
<proteinExistence type="predicted"/>
<evidence type="ECO:0000313" key="2">
    <source>
        <dbReference type="Proteomes" id="UP000824469"/>
    </source>
</evidence>